<reference evidence="2" key="1">
    <citation type="submission" date="2021-02" db="EMBL/GenBank/DDBJ databases">
        <authorList>
            <person name="Cremers G."/>
            <person name="Picone N."/>
        </authorList>
    </citation>
    <scope>NUCLEOTIDE SEQUENCE</scope>
    <source>
        <strain evidence="2">PQ17</strain>
    </source>
</reference>
<proteinExistence type="predicted"/>
<evidence type="ECO:0000313" key="2">
    <source>
        <dbReference type="EMBL" id="CAF0698435.1"/>
    </source>
</evidence>
<feature type="region of interest" description="Disordered" evidence="1">
    <location>
        <begin position="233"/>
        <end position="268"/>
    </location>
</feature>
<organism evidence="2 3">
    <name type="scientific">Candidatus Methylacidithermus pantelleriae</name>
    <dbReference type="NCBI Taxonomy" id="2744239"/>
    <lineage>
        <taxon>Bacteria</taxon>
        <taxon>Pseudomonadati</taxon>
        <taxon>Verrucomicrobiota</taxon>
        <taxon>Methylacidiphilae</taxon>
        <taxon>Methylacidiphilales</taxon>
        <taxon>Methylacidiphilaceae</taxon>
        <taxon>Candidatus Methylacidithermus</taxon>
    </lineage>
</organism>
<name>A0A8J2FNW1_9BACT</name>
<accession>A0A8J2FNW1</accession>
<dbReference type="Proteomes" id="UP000663859">
    <property type="component" value="Unassembled WGS sequence"/>
</dbReference>
<sequence length="268" mass="31076">MKKLSLRLFSPAWLIGLRQVLGVLLILFSLPLLYLSLGAAKETKEKKTTVNSFAQWKERETRALTAALNGKENELESFRLSFSEASLTSQQKEVLAREVTLQLSQVLWDQLELARRYSELDPHHPYLERLREELRKRYRLFGIWFDQTLSLLPSGERDSRQRKERHWLAYTKGVLAGWLAELEPDLESKRTLWTDSVESHIEALNSQPGDLWTRQNLEILEKRFTRKWGFGKDAPKMRASRGALGQKELSTPLEGKTRGQARPPKGFM</sequence>
<protein>
    <submittedName>
        <fullName evidence="2">Uncharacterized protein</fullName>
    </submittedName>
</protein>
<evidence type="ECO:0000313" key="3">
    <source>
        <dbReference type="Proteomes" id="UP000663859"/>
    </source>
</evidence>
<dbReference type="EMBL" id="CAJNOB010000020">
    <property type="protein sequence ID" value="CAF0698435.1"/>
    <property type="molecule type" value="Genomic_DNA"/>
</dbReference>
<dbReference type="AlphaFoldDB" id="A0A8J2FNW1"/>
<comment type="caution">
    <text evidence="2">The sequence shown here is derived from an EMBL/GenBank/DDBJ whole genome shotgun (WGS) entry which is preliminary data.</text>
</comment>
<keyword evidence="3" id="KW-1185">Reference proteome</keyword>
<evidence type="ECO:0000256" key="1">
    <source>
        <dbReference type="SAM" id="MobiDB-lite"/>
    </source>
</evidence>
<gene>
    <name evidence="2" type="ORF">MPNT_270016</name>
</gene>